<dbReference type="Pfam" id="PF00496">
    <property type="entry name" value="SBP_bac_5"/>
    <property type="match status" value="1"/>
</dbReference>
<dbReference type="Proteomes" id="UP001500755">
    <property type="component" value="Unassembled WGS sequence"/>
</dbReference>
<evidence type="ECO:0000256" key="2">
    <source>
        <dbReference type="SAM" id="SignalP"/>
    </source>
</evidence>
<evidence type="ECO:0000256" key="1">
    <source>
        <dbReference type="ARBA" id="ARBA00022729"/>
    </source>
</evidence>
<feature type="domain" description="Solute-binding protein family 5" evidence="3">
    <location>
        <begin position="75"/>
        <end position="440"/>
    </location>
</feature>
<proteinExistence type="predicted"/>
<evidence type="ECO:0000313" key="5">
    <source>
        <dbReference type="Proteomes" id="UP001500755"/>
    </source>
</evidence>
<evidence type="ECO:0000259" key="3">
    <source>
        <dbReference type="Pfam" id="PF00496"/>
    </source>
</evidence>
<organism evidence="4 5">
    <name type="scientific">Brevibacterium samyangense</name>
    <dbReference type="NCBI Taxonomy" id="366888"/>
    <lineage>
        <taxon>Bacteria</taxon>
        <taxon>Bacillati</taxon>
        <taxon>Actinomycetota</taxon>
        <taxon>Actinomycetes</taxon>
        <taxon>Micrococcales</taxon>
        <taxon>Brevibacteriaceae</taxon>
        <taxon>Brevibacterium</taxon>
    </lineage>
</organism>
<dbReference type="EMBL" id="BAAANO010000005">
    <property type="protein sequence ID" value="GAA2001229.1"/>
    <property type="molecule type" value="Genomic_DNA"/>
</dbReference>
<feature type="signal peptide" evidence="2">
    <location>
        <begin position="1"/>
        <end position="20"/>
    </location>
</feature>
<protein>
    <submittedName>
        <fullName evidence="4">ABC transporter substrate-binding protein</fullName>
    </submittedName>
</protein>
<comment type="caution">
    <text evidence="4">The sequence shown here is derived from an EMBL/GenBank/DDBJ whole genome shotgun (WGS) entry which is preliminary data.</text>
</comment>
<dbReference type="PANTHER" id="PTHR30290">
    <property type="entry name" value="PERIPLASMIC BINDING COMPONENT OF ABC TRANSPORTER"/>
    <property type="match status" value="1"/>
</dbReference>
<reference evidence="5" key="1">
    <citation type="journal article" date="2019" name="Int. J. Syst. Evol. Microbiol.">
        <title>The Global Catalogue of Microorganisms (GCM) 10K type strain sequencing project: providing services to taxonomists for standard genome sequencing and annotation.</title>
        <authorList>
            <consortium name="The Broad Institute Genomics Platform"/>
            <consortium name="The Broad Institute Genome Sequencing Center for Infectious Disease"/>
            <person name="Wu L."/>
            <person name="Ma J."/>
        </authorList>
    </citation>
    <scope>NUCLEOTIDE SEQUENCE [LARGE SCALE GENOMIC DNA]</scope>
    <source>
        <strain evidence="5">JCM 14546</strain>
    </source>
</reference>
<dbReference type="SUPFAM" id="SSF53850">
    <property type="entry name" value="Periplasmic binding protein-like II"/>
    <property type="match status" value="1"/>
</dbReference>
<dbReference type="InterPro" id="IPR000914">
    <property type="entry name" value="SBP_5_dom"/>
</dbReference>
<dbReference type="Gene3D" id="3.40.190.10">
    <property type="entry name" value="Periplasmic binding protein-like II"/>
    <property type="match status" value="1"/>
</dbReference>
<accession>A0ABP5EP21</accession>
<keyword evidence="5" id="KW-1185">Reference proteome</keyword>
<sequence length="514" mass="55893">MKKTRSLLAGLSLSGLVLLAACGGGSAGEVDTTELNIAEGAQPPSLDPHISTANATADFLRGVYEPLVAFDENEQVQPVLASEMVPNEDWSEITFTILEKTFHDGSALDSTDVKDSIERWQDRSPAGAYFKDVTWETPDERTLVFRSPQPFYAAMTLLADPYQFPAITTSEAIASAPESGLAEFVGTGPYQFVEWADNQYVHLEKYPEYVPHENDFGNVAGAREAVYDNIYYHIVPDANTRLSGLQTGEYDIATQIQPDQKAQIENDPNFTVVTELTGINGPVFNKGEGLPFANEDLRHAAYVALDMEEIELGAFASPDNFVLNGALAAEGSPFYSDEGLEEYNSADAAKAKEYLDAAGYDGEPITFIATRDYQAHYDTAVVVEQQLKEAGFNITLEVYDWPTVLQKASEPDSTDLYMSAWATAAIPTKYTFMSTQGNGKTNDAKLFEAIDAMHYSASAEEAAAGAAAVQRETARYLPMIKMGDTKSTSAWSADIDVEVPPGVGPLAYNAKPVE</sequence>
<dbReference type="Gene3D" id="3.10.105.10">
    <property type="entry name" value="Dipeptide-binding Protein, Domain 3"/>
    <property type="match status" value="1"/>
</dbReference>
<gene>
    <name evidence="4" type="ORF">GCM10009755_06980</name>
</gene>
<dbReference type="InterPro" id="IPR039424">
    <property type="entry name" value="SBP_5"/>
</dbReference>
<dbReference type="RefSeq" id="WP_344307002.1">
    <property type="nucleotide sequence ID" value="NZ_BAAANO010000005.1"/>
</dbReference>
<evidence type="ECO:0000313" key="4">
    <source>
        <dbReference type="EMBL" id="GAA2001229.1"/>
    </source>
</evidence>
<keyword evidence="1 2" id="KW-0732">Signal</keyword>
<dbReference type="PROSITE" id="PS51257">
    <property type="entry name" value="PROKAR_LIPOPROTEIN"/>
    <property type="match status" value="1"/>
</dbReference>
<dbReference type="PANTHER" id="PTHR30290:SF38">
    <property type="entry name" value="D,D-DIPEPTIDE-BINDING PERIPLASMIC PROTEIN DDPA-RELATED"/>
    <property type="match status" value="1"/>
</dbReference>
<name>A0ABP5EP21_9MICO</name>
<feature type="chain" id="PRO_5045273942" evidence="2">
    <location>
        <begin position="21"/>
        <end position="514"/>
    </location>
</feature>